<dbReference type="GO" id="GO:0009016">
    <property type="term" value="F:succinyldiaminopimelate transaminase activity"/>
    <property type="evidence" value="ECO:0007669"/>
    <property type="project" value="UniProtKB-EC"/>
</dbReference>
<evidence type="ECO:0000313" key="6">
    <source>
        <dbReference type="Proteomes" id="UP001139336"/>
    </source>
</evidence>
<evidence type="ECO:0000256" key="1">
    <source>
        <dbReference type="ARBA" id="ARBA00001933"/>
    </source>
</evidence>
<organism evidence="5 6">
    <name type="scientific">Corynebacterium uropygiale</name>
    <dbReference type="NCBI Taxonomy" id="1775911"/>
    <lineage>
        <taxon>Bacteria</taxon>
        <taxon>Bacillati</taxon>
        <taxon>Actinomycetota</taxon>
        <taxon>Actinomycetes</taxon>
        <taxon>Mycobacteriales</taxon>
        <taxon>Corynebacteriaceae</taxon>
        <taxon>Corynebacterium</taxon>
    </lineage>
</organism>
<dbReference type="CDD" id="cd00609">
    <property type="entry name" value="AAT_like"/>
    <property type="match status" value="1"/>
</dbReference>
<dbReference type="EMBL" id="JAKGSI010000003">
    <property type="protein sequence ID" value="MCF4006888.1"/>
    <property type="molecule type" value="Genomic_DNA"/>
</dbReference>
<feature type="domain" description="Aminotransferase class I/classII large" evidence="4">
    <location>
        <begin position="32"/>
        <end position="368"/>
    </location>
</feature>
<evidence type="ECO:0000256" key="3">
    <source>
        <dbReference type="ARBA" id="ARBA00022679"/>
    </source>
</evidence>
<evidence type="ECO:0000256" key="2">
    <source>
        <dbReference type="ARBA" id="ARBA00022576"/>
    </source>
</evidence>
<comment type="caution">
    <text evidence="5">The sequence shown here is derived from an EMBL/GenBank/DDBJ whole genome shotgun (WGS) entry which is preliminary data.</text>
</comment>
<dbReference type="Gene3D" id="3.40.640.10">
    <property type="entry name" value="Type I PLP-dependent aspartate aminotransferase-like (Major domain)"/>
    <property type="match status" value="1"/>
</dbReference>
<dbReference type="InterPro" id="IPR015421">
    <property type="entry name" value="PyrdxlP-dep_Trfase_major"/>
</dbReference>
<proteinExistence type="predicted"/>
<comment type="cofactor">
    <cofactor evidence="1">
        <name>pyridoxal 5'-phosphate</name>
        <dbReference type="ChEBI" id="CHEBI:597326"/>
    </cofactor>
</comment>
<dbReference type="Proteomes" id="UP001139336">
    <property type="component" value="Unassembled WGS sequence"/>
</dbReference>
<dbReference type="SUPFAM" id="SSF53383">
    <property type="entry name" value="PLP-dependent transferases"/>
    <property type="match status" value="1"/>
</dbReference>
<dbReference type="InterPro" id="IPR015422">
    <property type="entry name" value="PyrdxlP-dep_Trfase_small"/>
</dbReference>
<dbReference type="Gene3D" id="3.90.1150.10">
    <property type="entry name" value="Aspartate Aminotransferase, domain 1"/>
    <property type="match status" value="1"/>
</dbReference>
<evidence type="ECO:0000259" key="4">
    <source>
        <dbReference type="Pfam" id="PF00155"/>
    </source>
</evidence>
<dbReference type="RefSeq" id="WP_236118712.1">
    <property type="nucleotide sequence ID" value="NZ_JAKGSI010000003.1"/>
</dbReference>
<dbReference type="Pfam" id="PF00155">
    <property type="entry name" value="Aminotran_1_2"/>
    <property type="match status" value="1"/>
</dbReference>
<reference evidence="5" key="1">
    <citation type="submission" date="2022-01" db="EMBL/GenBank/DDBJ databases">
        <title>Corynebacterium sp. nov isolated from isolated from the feces of the greater white-fronted geese (Anser albifrons) at Poyang Lake, PR China.</title>
        <authorList>
            <person name="Liu Q."/>
        </authorList>
    </citation>
    <scope>NUCLEOTIDE SEQUENCE</scope>
    <source>
        <strain evidence="5">JCM 32435</strain>
    </source>
</reference>
<dbReference type="PANTHER" id="PTHR42832">
    <property type="entry name" value="AMINO ACID AMINOTRANSFERASE"/>
    <property type="match status" value="1"/>
</dbReference>
<dbReference type="PANTHER" id="PTHR42832:SF3">
    <property type="entry name" value="L-GLUTAMINE--4-(METHYLSULFANYL)-2-OXOBUTANOATE AMINOTRANSFERASE"/>
    <property type="match status" value="1"/>
</dbReference>
<keyword evidence="2 5" id="KW-0032">Aminotransferase</keyword>
<accession>A0A9X1U0U9</accession>
<gene>
    <name evidence="5" type="primary">dapC</name>
    <name evidence="5" type="ORF">L1O03_06810</name>
</gene>
<keyword evidence="3 5" id="KW-0808">Transferase</keyword>
<dbReference type="InterPro" id="IPR004839">
    <property type="entry name" value="Aminotransferase_I/II_large"/>
</dbReference>
<dbReference type="AlphaFoldDB" id="A0A9X1U0U9"/>
<keyword evidence="6" id="KW-1185">Reference proteome</keyword>
<dbReference type="EC" id="2.6.1.17" evidence="5"/>
<dbReference type="GO" id="GO:0030170">
    <property type="term" value="F:pyridoxal phosphate binding"/>
    <property type="evidence" value="ECO:0007669"/>
    <property type="project" value="InterPro"/>
</dbReference>
<protein>
    <submittedName>
        <fullName evidence="5">Succinyldiaminopimelate transaminase</fullName>
        <ecNumber evidence="5">2.6.1.17</ecNumber>
    </submittedName>
</protein>
<name>A0A9X1U0U9_9CORY</name>
<evidence type="ECO:0000313" key="5">
    <source>
        <dbReference type="EMBL" id="MCF4006888.1"/>
    </source>
</evidence>
<sequence length="373" mass="39954">MTRTPLLSALPTFPWDLLADAQTTAAQHPEGMINLSVGTPVDEVAPGIQLALAEAAPDPGYPQTAGTAELRAALVASLERRYHVSGLSEKAVLPVIGTKEAIAWLPTTLGLGAGDTVVIPELAYPTYEVGALLAGCAVLRSDSLLKIGPARPSLIFINSPSNPTGKVLGVDHLRKVVEFARERDVIIASDECYLGLGWNEEKHPPVSILDPRVCDGDHRNLLAIHSFSKTSNLAGYRSGFLAGDEALIQELLGVRKHAGLMMPTPVQAATLAAAQDDDQERIQKLRYAGRRATLMAAFVDAGFRIDLSDAGLYLWATREEDCWATVDWLAQRGILVAPGAFYGPEGEKHVRIGLTGSDEDIAAAARRLRGDEQ</sequence>
<dbReference type="InterPro" id="IPR019880">
    <property type="entry name" value="OxyQ"/>
</dbReference>
<dbReference type="NCBIfam" id="TIGR03539">
    <property type="entry name" value="DapC_actino"/>
    <property type="match status" value="1"/>
</dbReference>
<dbReference type="InterPro" id="IPR015424">
    <property type="entry name" value="PyrdxlP-dep_Trfase"/>
</dbReference>
<dbReference type="InterPro" id="IPR050881">
    <property type="entry name" value="LL-DAP_aminotransferase"/>
</dbReference>